<evidence type="ECO:0000313" key="2">
    <source>
        <dbReference type="Proteomes" id="UP000183053"/>
    </source>
</evidence>
<reference evidence="2" key="1">
    <citation type="submission" date="2016-10" db="EMBL/GenBank/DDBJ databases">
        <authorList>
            <person name="Varghese N."/>
            <person name="Submissions S."/>
        </authorList>
    </citation>
    <scope>NUCLEOTIDE SEQUENCE [LARGE SCALE GENOMIC DNA]</scope>
    <source>
        <strain evidence="2">DSM 44142</strain>
    </source>
</reference>
<dbReference type="AlphaFoldDB" id="A0A1H1C7P5"/>
<dbReference type="InterPro" id="IPR021373">
    <property type="entry name" value="DUF2993"/>
</dbReference>
<dbReference type="STRING" id="47312.SAMN04489765_1063"/>
<evidence type="ECO:0008006" key="3">
    <source>
        <dbReference type="Google" id="ProtNLM"/>
    </source>
</evidence>
<dbReference type="Proteomes" id="UP000183053">
    <property type="component" value="Unassembled WGS sequence"/>
</dbReference>
<protein>
    <recommendedName>
        <fullName evidence="3">DUF2993 domain-containing protein</fullName>
    </recommendedName>
</protein>
<dbReference type="OrthoDB" id="3215846at2"/>
<gene>
    <name evidence="1" type="ORF">SAMN04489765_1063</name>
</gene>
<proteinExistence type="predicted"/>
<organism evidence="1 2">
    <name type="scientific">Tsukamurella pulmonis</name>
    <dbReference type="NCBI Taxonomy" id="47312"/>
    <lineage>
        <taxon>Bacteria</taxon>
        <taxon>Bacillati</taxon>
        <taxon>Actinomycetota</taxon>
        <taxon>Actinomycetes</taxon>
        <taxon>Mycobacteriales</taxon>
        <taxon>Tsukamurellaceae</taxon>
        <taxon>Tsukamurella</taxon>
    </lineage>
</organism>
<dbReference type="EMBL" id="FNLF01000002">
    <property type="protein sequence ID" value="SDQ60182.1"/>
    <property type="molecule type" value="Genomic_DNA"/>
</dbReference>
<name>A0A1H1C7P5_9ACTN</name>
<dbReference type="Pfam" id="PF11209">
    <property type="entry name" value="LmeA"/>
    <property type="match status" value="1"/>
</dbReference>
<evidence type="ECO:0000313" key="1">
    <source>
        <dbReference type="EMBL" id="SDQ60182.1"/>
    </source>
</evidence>
<sequence length="275" mass="28297">MVQGQGRAWIRRVLIAVATLLTVALAAELGSAATAEYRLSRELRAAAGLADDPEVTIGGFPYLTSGGHHSKLTIAVPAQVHGKSARLEAEFADVRIPGGPLPGFTPDTPIAAGHVESRVRLDQKTVGRYMGIVDLQVHTPAPKRPGAGSPADGYVKAAKGIVLTGTVPLPTPTQPQRTVLISVAADFAAEGDAIAVRATGIYTGPEEHRKAELAPGEDAAVLAAFSRTLPAMDLPFGIAPTAARAENADVVLLGEADDVTVTPGAFYRPAGPAAA</sequence>
<keyword evidence="2" id="KW-1185">Reference proteome</keyword>
<accession>A0A1H1C7P5</accession>
<dbReference type="RefSeq" id="WP_068566860.1">
    <property type="nucleotide sequence ID" value="NZ_FNLF01000002.1"/>
</dbReference>